<keyword evidence="3" id="KW-1185">Reference proteome</keyword>
<accession>A0A5C6AFN1</accession>
<feature type="coiled-coil region" evidence="1">
    <location>
        <begin position="32"/>
        <end position="65"/>
    </location>
</feature>
<dbReference type="RefSeq" id="WP_146521865.1">
    <property type="nucleotide sequence ID" value="NZ_CP151726.1"/>
</dbReference>
<evidence type="ECO:0000256" key="1">
    <source>
        <dbReference type="SAM" id="Coils"/>
    </source>
</evidence>
<sequence>MLTIEHMTDVLAKPAIAHNETLPSDDVISRRVERIRAQWSEAERVARKEEAERRLEALLDTLMADHAA</sequence>
<protein>
    <submittedName>
        <fullName evidence="2">Uncharacterized protein</fullName>
    </submittedName>
</protein>
<gene>
    <name evidence="2" type="ORF">Pla52n_47460</name>
</gene>
<comment type="caution">
    <text evidence="2">The sequence shown here is derived from an EMBL/GenBank/DDBJ whole genome shotgun (WGS) entry which is preliminary data.</text>
</comment>
<dbReference type="EMBL" id="SJPN01000006">
    <property type="protein sequence ID" value="TWT98236.1"/>
    <property type="molecule type" value="Genomic_DNA"/>
</dbReference>
<dbReference type="Proteomes" id="UP000320176">
    <property type="component" value="Unassembled WGS sequence"/>
</dbReference>
<proteinExistence type="predicted"/>
<evidence type="ECO:0000313" key="2">
    <source>
        <dbReference type="EMBL" id="TWT98236.1"/>
    </source>
</evidence>
<evidence type="ECO:0000313" key="3">
    <source>
        <dbReference type="Proteomes" id="UP000320176"/>
    </source>
</evidence>
<reference evidence="2 3" key="1">
    <citation type="submission" date="2019-02" db="EMBL/GenBank/DDBJ databases">
        <title>Deep-cultivation of Planctomycetes and their phenomic and genomic characterization uncovers novel biology.</title>
        <authorList>
            <person name="Wiegand S."/>
            <person name="Jogler M."/>
            <person name="Boedeker C."/>
            <person name="Pinto D."/>
            <person name="Vollmers J."/>
            <person name="Rivas-Marin E."/>
            <person name="Kohn T."/>
            <person name="Peeters S.H."/>
            <person name="Heuer A."/>
            <person name="Rast P."/>
            <person name="Oberbeckmann S."/>
            <person name="Bunk B."/>
            <person name="Jeske O."/>
            <person name="Meyerdierks A."/>
            <person name="Storesund J.E."/>
            <person name="Kallscheuer N."/>
            <person name="Luecker S."/>
            <person name="Lage O.M."/>
            <person name="Pohl T."/>
            <person name="Merkel B.J."/>
            <person name="Hornburger P."/>
            <person name="Mueller R.-W."/>
            <person name="Bruemmer F."/>
            <person name="Labrenz M."/>
            <person name="Spormann A.M."/>
            <person name="Op Den Camp H."/>
            <person name="Overmann J."/>
            <person name="Amann R."/>
            <person name="Jetten M.S.M."/>
            <person name="Mascher T."/>
            <person name="Medema M.H."/>
            <person name="Devos D.P."/>
            <person name="Kaster A.-K."/>
            <person name="Ovreas L."/>
            <person name="Rohde M."/>
            <person name="Galperin M.Y."/>
            <person name="Jogler C."/>
        </authorList>
    </citation>
    <scope>NUCLEOTIDE SEQUENCE [LARGE SCALE GENOMIC DNA]</scope>
    <source>
        <strain evidence="2 3">Pla52n</strain>
    </source>
</reference>
<organism evidence="2 3">
    <name type="scientific">Stieleria varia</name>
    <dbReference type="NCBI Taxonomy" id="2528005"/>
    <lineage>
        <taxon>Bacteria</taxon>
        <taxon>Pseudomonadati</taxon>
        <taxon>Planctomycetota</taxon>
        <taxon>Planctomycetia</taxon>
        <taxon>Pirellulales</taxon>
        <taxon>Pirellulaceae</taxon>
        <taxon>Stieleria</taxon>
    </lineage>
</organism>
<name>A0A5C6AFN1_9BACT</name>
<dbReference type="OrthoDB" id="289161at2"/>
<keyword evidence="1" id="KW-0175">Coiled coil</keyword>
<dbReference type="AlphaFoldDB" id="A0A5C6AFN1"/>